<evidence type="ECO:0000256" key="1">
    <source>
        <dbReference type="SAM" id="Phobius"/>
    </source>
</evidence>
<sequence length="540" mass="58419">MKSRTYNNQDTKGMEEGEGVNLEAGVGGEEDLGAIGIGDVGKEFGRRQQGSLLQRRLIGCAIVIIVLVILGEQGGGGSGDLDIEAVGGIKVGGSASLQVPGVGEGRVGGSGGGGGGWGGLGGLRKPPDVGSILGGGGSSGGDTEVRVNYEFNYPLKKQARVAESGSGEMCRNSNPPGDAKVAIVLQGKYTRGYLHYCLQSIEKAFGVGEVDVFIYAMYQNEQEREELIALLDRPIISSALIEQWEGDMYKQIIETYTKNNEGVVPIPPCCVKGCCVSGPHECKAKYCNVWESRGVSAGMFSLYRAYRVAMLVYERFRAKVRPNNPYKLMIRGRMDSVFPVVDRDVDWGTTVSDFVGKSDVEMWIPFASDGSLDGGISDKVSVGKPDSMSYIFREIAKHVGDGGWGTDEMAEVAMWRSIGMLGWGKKKIGRFNWSVATVRLELGVPKFKYNDNHKQYHKEAVGEGWQVGKFGTACREGVVPVGDNEGCVKKEEVSDEVMQDESGGLNIPESSGLGFCGDFMKDRKREHVGDFLDDVLVDWE</sequence>
<protein>
    <submittedName>
        <fullName evidence="2">Uncharacterized protein</fullName>
    </submittedName>
</protein>
<dbReference type="AlphaFoldDB" id="A0A9W7C3R6"/>
<keyword evidence="1" id="KW-0472">Membrane</keyword>
<evidence type="ECO:0000313" key="2">
    <source>
        <dbReference type="EMBL" id="GMI02732.1"/>
    </source>
</evidence>
<proteinExistence type="predicted"/>
<reference evidence="3" key="1">
    <citation type="journal article" date="2023" name="Commun. Biol.">
        <title>Genome analysis of Parmales, the sister group of diatoms, reveals the evolutionary specialization of diatoms from phago-mixotrophs to photoautotrophs.</title>
        <authorList>
            <person name="Ban H."/>
            <person name="Sato S."/>
            <person name="Yoshikawa S."/>
            <person name="Yamada K."/>
            <person name="Nakamura Y."/>
            <person name="Ichinomiya M."/>
            <person name="Sato N."/>
            <person name="Blanc-Mathieu R."/>
            <person name="Endo H."/>
            <person name="Kuwata A."/>
            <person name="Ogata H."/>
        </authorList>
    </citation>
    <scope>NUCLEOTIDE SEQUENCE [LARGE SCALE GENOMIC DNA]</scope>
    <source>
        <strain evidence="3">NIES 3700</strain>
    </source>
</reference>
<keyword evidence="1" id="KW-0812">Transmembrane</keyword>
<name>A0A9W7C3R6_9STRA</name>
<comment type="caution">
    <text evidence="2">The sequence shown here is derived from an EMBL/GenBank/DDBJ whole genome shotgun (WGS) entry which is preliminary data.</text>
</comment>
<dbReference type="Proteomes" id="UP001165122">
    <property type="component" value="Unassembled WGS sequence"/>
</dbReference>
<feature type="transmembrane region" description="Helical" evidence="1">
    <location>
        <begin position="52"/>
        <end position="71"/>
    </location>
</feature>
<evidence type="ECO:0000313" key="3">
    <source>
        <dbReference type="Proteomes" id="UP001165122"/>
    </source>
</evidence>
<accession>A0A9W7C3R6</accession>
<keyword evidence="1" id="KW-1133">Transmembrane helix</keyword>
<dbReference type="OrthoDB" id="197638at2759"/>
<dbReference type="EMBL" id="BRXW01000048">
    <property type="protein sequence ID" value="GMI02732.1"/>
    <property type="molecule type" value="Genomic_DNA"/>
</dbReference>
<gene>
    <name evidence="2" type="ORF">TrLO_g5664</name>
</gene>
<keyword evidence="3" id="KW-1185">Reference proteome</keyword>
<organism evidence="2 3">
    <name type="scientific">Triparma laevis f. longispina</name>
    <dbReference type="NCBI Taxonomy" id="1714387"/>
    <lineage>
        <taxon>Eukaryota</taxon>
        <taxon>Sar</taxon>
        <taxon>Stramenopiles</taxon>
        <taxon>Ochrophyta</taxon>
        <taxon>Bolidophyceae</taxon>
        <taxon>Parmales</taxon>
        <taxon>Triparmaceae</taxon>
        <taxon>Triparma</taxon>
    </lineage>
</organism>